<keyword evidence="2" id="KW-0812">Transmembrane</keyword>
<keyword evidence="2" id="KW-0472">Membrane</keyword>
<dbReference type="HOGENOM" id="CLU_015767_1_1_10"/>
<dbReference type="SMART" id="SM00471">
    <property type="entry name" value="HDc"/>
    <property type="match status" value="1"/>
</dbReference>
<dbReference type="Pfam" id="PF01966">
    <property type="entry name" value="HD"/>
    <property type="match status" value="1"/>
</dbReference>
<dbReference type="Proteomes" id="UP000006044">
    <property type="component" value="Unassembled WGS sequence"/>
</dbReference>
<dbReference type="PANTHER" id="PTHR36442:SF1">
    <property type="entry name" value="CYCLIC-DI-AMP PHOSPHODIESTERASE PGPH"/>
    <property type="match status" value="1"/>
</dbReference>
<feature type="transmembrane region" description="Helical" evidence="2">
    <location>
        <begin position="297"/>
        <end position="314"/>
    </location>
</feature>
<evidence type="ECO:0000256" key="2">
    <source>
        <dbReference type="SAM" id="Phobius"/>
    </source>
</evidence>
<feature type="transmembrane region" description="Helical" evidence="2">
    <location>
        <begin position="263"/>
        <end position="285"/>
    </location>
</feature>
<sequence length="711" mass="81050">MDKNRIQKFLSSTRVLQFVFFVAAVTLVTYFFPREGKFRYTFQEGKPWKYGLLTAPFDFPVYKDEAVIQQERDSIMLDFQPVFSHNESIEKKSVDDFEKALSNYTEMSIPPTLRKNLVQALREAYRKGIVSSEAYTQLQSGKFKEIRILENNVAREIPVSELQSAREAYENMLNKFPDSYSHHILQTCNLNDFLNTNIAFDSITTDRLKDNLLQRIALSDGIVQAGERIVDRGEIITPQTYRILKSLETVTLKKSVGNDHRGYTILGQIIVFTCLFSFFYLFLALFRPQTFNEMRTLGFMMMLIVGISLIAFFLSEFRLQGIYLVPFAIIPIIVVTFFDSRTALYVHLITVLICAFTAPFALEFIFLQLIVGMTAIDSLSDLSRRSQLMRCALLVFLAYCFAYVGYTLLSEGDLSKLNYNMFIYFGVNCVFLLFAYLLIYIFEKAFGFISTVTLVELSDVNNPILRQLSEECPGTFQHSLQISNLAAEAANKIGAKAQLVRTGALYHDIGKLKNPAFFTENQSGFNPHTPLSFEQSAQIVISHVNDGLKMADKLRLPQAIKDFISTHHGHGKAKFFYNSFCNKYPDQPVDESKFTYPGPNPFTKETGILMMADAVEAASRSLKEYTNESISQLVNRIIDSQVADGLLRDTPLSFRDVETIKATFIEKLKTIYHTRISYPELNKNGKNEEEKTDKETTKADNNAPSPTEIKK</sequence>
<feature type="transmembrane region" description="Helical" evidence="2">
    <location>
        <begin position="344"/>
        <end position="367"/>
    </location>
</feature>
<accession>K0XC39</accession>
<dbReference type="PATRIC" id="fig|742726.3.peg.822"/>
<dbReference type="NCBIfam" id="TIGR00277">
    <property type="entry name" value="HDIG"/>
    <property type="match status" value="1"/>
</dbReference>
<evidence type="ECO:0000256" key="1">
    <source>
        <dbReference type="SAM" id="MobiDB-lite"/>
    </source>
</evidence>
<name>K0XC39_9BACT</name>
<dbReference type="InterPro" id="IPR006674">
    <property type="entry name" value="HD_domain"/>
</dbReference>
<protein>
    <recommendedName>
        <fullName evidence="3">HD/PDEase domain-containing protein</fullName>
    </recommendedName>
</protein>
<dbReference type="InterPro" id="IPR003607">
    <property type="entry name" value="HD/PDEase_dom"/>
</dbReference>
<comment type="caution">
    <text evidence="4">The sequence shown here is derived from an EMBL/GenBank/DDBJ whole genome shotgun (WGS) entry which is preliminary data.</text>
</comment>
<dbReference type="Pfam" id="PF07698">
    <property type="entry name" value="7TM-7TMR_HD"/>
    <property type="match status" value="1"/>
</dbReference>
<gene>
    <name evidence="4" type="ORF">HMPREF9448_00770</name>
</gene>
<feature type="transmembrane region" description="Helical" evidence="2">
    <location>
        <begin position="421"/>
        <end position="442"/>
    </location>
</feature>
<dbReference type="STRING" id="742726.HMPREF9448_00770"/>
<reference evidence="4 5" key="1">
    <citation type="submission" date="2012-08" db="EMBL/GenBank/DDBJ databases">
        <title>The Genome Sequence of Barnesiella intestinihominis YIT 11860.</title>
        <authorList>
            <consortium name="The Broad Institute Genome Sequencing Platform"/>
            <person name="Earl A."/>
            <person name="Ward D."/>
            <person name="Feldgarden M."/>
            <person name="Gevers D."/>
            <person name="Morotomi M."/>
            <person name="Walker B."/>
            <person name="Young S.K."/>
            <person name="Zeng Q."/>
            <person name="Gargeya S."/>
            <person name="Fitzgerald M."/>
            <person name="Haas B."/>
            <person name="Abouelleil A."/>
            <person name="Alvarado L."/>
            <person name="Arachchi H.M."/>
            <person name="Berlin A.M."/>
            <person name="Chapman S.B."/>
            <person name="Goldberg J."/>
            <person name="Griggs A."/>
            <person name="Gujja S."/>
            <person name="Hansen M."/>
            <person name="Howarth C."/>
            <person name="Imamovic A."/>
            <person name="Larimer J."/>
            <person name="McCowen C."/>
            <person name="Montmayeur A."/>
            <person name="Murphy C."/>
            <person name="Neiman D."/>
            <person name="Pearson M."/>
            <person name="Priest M."/>
            <person name="Roberts A."/>
            <person name="Saif S."/>
            <person name="Shea T."/>
            <person name="Sisk P."/>
            <person name="Sykes S."/>
            <person name="Wortman J."/>
            <person name="Nusbaum C."/>
            <person name="Birren B."/>
        </authorList>
    </citation>
    <scope>NUCLEOTIDE SEQUENCE [LARGE SCALE GENOMIC DNA]</scope>
    <source>
        <strain evidence="4 5">YIT 11860</strain>
    </source>
</reference>
<dbReference type="CDD" id="cd00077">
    <property type="entry name" value="HDc"/>
    <property type="match status" value="1"/>
</dbReference>
<dbReference type="InterPro" id="IPR011621">
    <property type="entry name" value="Metal-dep_PHydrolase_7TM_intra"/>
</dbReference>
<evidence type="ECO:0000259" key="3">
    <source>
        <dbReference type="SMART" id="SM00471"/>
    </source>
</evidence>
<dbReference type="Pfam" id="PF07697">
    <property type="entry name" value="7TMR-HDED"/>
    <property type="match status" value="1"/>
</dbReference>
<proteinExistence type="predicted"/>
<keyword evidence="5" id="KW-1185">Reference proteome</keyword>
<feature type="compositionally biased region" description="Basic and acidic residues" evidence="1">
    <location>
        <begin position="683"/>
        <end position="698"/>
    </location>
</feature>
<dbReference type="InterPro" id="IPR006675">
    <property type="entry name" value="HDIG_dom"/>
</dbReference>
<organism evidence="4 5">
    <name type="scientific">Barnesiella intestinihominis YIT 11860</name>
    <dbReference type="NCBI Taxonomy" id="742726"/>
    <lineage>
        <taxon>Bacteria</taxon>
        <taxon>Pseudomonadati</taxon>
        <taxon>Bacteroidota</taxon>
        <taxon>Bacteroidia</taxon>
        <taxon>Bacteroidales</taxon>
        <taxon>Barnesiellaceae</taxon>
        <taxon>Barnesiella</taxon>
    </lineage>
</organism>
<dbReference type="GeneID" id="77848090"/>
<dbReference type="EMBL" id="ADLE01000006">
    <property type="protein sequence ID" value="EJZ65389.1"/>
    <property type="molecule type" value="Genomic_DNA"/>
</dbReference>
<feature type="transmembrane region" description="Helical" evidence="2">
    <location>
        <begin position="321"/>
        <end position="338"/>
    </location>
</feature>
<feature type="domain" description="HD/PDEase" evidence="3">
    <location>
        <begin position="471"/>
        <end position="627"/>
    </location>
</feature>
<dbReference type="RefSeq" id="WP_008861264.1">
    <property type="nucleotide sequence ID" value="NZ_JH815203.1"/>
</dbReference>
<dbReference type="Gene3D" id="1.10.3210.10">
    <property type="entry name" value="Hypothetical protein af1432"/>
    <property type="match status" value="1"/>
</dbReference>
<evidence type="ECO:0000313" key="5">
    <source>
        <dbReference type="Proteomes" id="UP000006044"/>
    </source>
</evidence>
<dbReference type="PANTHER" id="PTHR36442">
    <property type="entry name" value="CYCLIC-DI-AMP PHOSPHODIESTERASE PGPH"/>
    <property type="match status" value="1"/>
</dbReference>
<dbReference type="OrthoDB" id="9806952at2"/>
<dbReference type="InterPro" id="IPR011624">
    <property type="entry name" value="Metal-dep_PHydrolase_7TM_extra"/>
</dbReference>
<dbReference type="InterPro" id="IPR052722">
    <property type="entry name" value="PgpH_phosphodiesterase"/>
</dbReference>
<dbReference type="eggNOG" id="COG1480">
    <property type="taxonomic scope" value="Bacteria"/>
</dbReference>
<feature type="transmembrane region" description="Helical" evidence="2">
    <location>
        <begin position="388"/>
        <end position="409"/>
    </location>
</feature>
<dbReference type="AlphaFoldDB" id="K0XC39"/>
<feature type="region of interest" description="Disordered" evidence="1">
    <location>
        <begin position="680"/>
        <end position="711"/>
    </location>
</feature>
<dbReference type="SUPFAM" id="SSF109604">
    <property type="entry name" value="HD-domain/PDEase-like"/>
    <property type="match status" value="1"/>
</dbReference>
<feature type="transmembrane region" description="Helical" evidence="2">
    <location>
        <begin position="15"/>
        <end position="32"/>
    </location>
</feature>
<keyword evidence="2" id="KW-1133">Transmembrane helix</keyword>
<evidence type="ECO:0000313" key="4">
    <source>
        <dbReference type="EMBL" id="EJZ65389.1"/>
    </source>
</evidence>